<dbReference type="InterPro" id="IPR001810">
    <property type="entry name" value="F-box_dom"/>
</dbReference>
<evidence type="ECO:0000313" key="4">
    <source>
        <dbReference type="Proteomes" id="UP000663872"/>
    </source>
</evidence>
<evidence type="ECO:0000313" key="3">
    <source>
        <dbReference type="EMBL" id="CAF4553947.1"/>
    </source>
</evidence>
<evidence type="ECO:0000259" key="1">
    <source>
        <dbReference type="PROSITE" id="PS50181"/>
    </source>
</evidence>
<dbReference type="PROSITE" id="PS50181">
    <property type="entry name" value="FBOX"/>
    <property type="match status" value="1"/>
</dbReference>
<proteinExistence type="predicted"/>
<dbReference type="Proteomes" id="UP000663872">
    <property type="component" value="Unassembled WGS sequence"/>
</dbReference>
<comment type="caution">
    <text evidence="2">The sequence shown here is derived from an EMBL/GenBank/DDBJ whole genome shotgun (WGS) entry which is preliminary data.</text>
</comment>
<dbReference type="EMBL" id="CAJOBR010000854">
    <property type="protein sequence ID" value="CAF4553947.1"/>
    <property type="molecule type" value="Genomic_DNA"/>
</dbReference>
<protein>
    <recommendedName>
        <fullName evidence="1">F-box domain-containing protein</fullName>
    </recommendedName>
</protein>
<feature type="domain" description="F-box" evidence="1">
    <location>
        <begin position="5"/>
        <end position="52"/>
    </location>
</feature>
<sequence>MNRSCVQLKDLPDELLIFVFKQMNNVEVLYSLFGVDERIDSILQDPMFTNRLNFLKWSSKKFLNIFSPDIIFDRFCLQFLPAVRDKIQWLGIDSSSMKQILHATHYPNLHGLGLFNIEAETIKSLFTDVNLSSGLFNSQISKLLITIGHGRNLKDYSTMEYIINHIFTVFKKLTHLTFAEASYQNAIELSFVYPPINFCSSTLSVLNIKIDCFEICLYLLDGRFNQLHTLTVEAAYIYESEKIENKGNISNLKSFSLSCFRTIDCYDELILPFLYRFSNLETLNLSLSISVKEIFIDEHNLRNKIVNHLSRLSKFTFDVHSIMNINHDTILPSNEDIQNTFKDFQYTQVICYMDHFLDRKECRYHAYTCPSKMSYYQFTSNLFPGGYYPYVRFVSLYDEHAFEHEFFLRIAQSFPLIQKLVLNNAKRQRYKQSYKSTDDNCHLSIVEYSHLIELDVQWAHDDYIEEFLCDRKACFRKNIRLHAVDDALLRVTKHFTREDTRMNCTKVDNLLVWAEWRSSKCFQEYFPSLKEDDAYISSSFY</sequence>
<accession>A0A818G208</accession>
<evidence type="ECO:0000313" key="2">
    <source>
        <dbReference type="EMBL" id="CAF3483574.1"/>
    </source>
</evidence>
<dbReference type="EMBL" id="CAJNYT010002645">
    <property type="protein sequence ID" value="CAF3483574.1"/>
    <property type="molecule type" value="Genomic_DNA"/>
</dbReference>
<organism evidence="2 4">
    <name type="scientific">Rotaria socialis</name>
    <dbReference type="NCBI Taxonomy" id="392032"/>
    <lineage>
        <taxon>Eukaryota</taxon>
        <taxon>Metazoa</taxon>
        <taxon>Spiralia</taxon>
        <taxon>Gnathifera</taxon>
        <taxon>Rotifera</taxon>
        <taxon>Eurotatoria</taxon>
        <taxon>Bdelloidea</taxon>
        <taxon>Philodinida</taxon>
        <taxon>Philodinidae</taxon>
        <taxon>Rotaria</taxon>
    </lineage>
</organism>
<reference evidence="2" key="1">
    <citation type="submission" date="2021-02" db="EMBL/GenBank/DDBJ databases">
        <authorList>
            <person name="Nowell W R."/>
        </authorList>
    </citation>
    <scope>NUCLEOTIDE SEQUENCE</scope>
</reference>
<gene>
    <name evidence="2" type="ORF">GRG538_LOCUS16504</name>
    <name evidence="3" type="ORF">QYT958_LOCUS8509</name>
</gene>
<dbReference type="Proteomes" id="UP000663848">
    <property type="component" value="Unassembled WGS sequence"/>
</dbReference>
<name>A0A818G208_9BILA</name>
<dbReference type="AlphaFoldDB" id="A0A818G208"/>